<name>A0ABS8Y5J1_DATST</name>
<reference evidence="2 3" key="1">
    <citation type="journal article" date="2021" name="BMC Genomics">
        <title>Datura genome reveals duplications of psychoactive alkaloid biosynthetic genes and high mutation rate following tissue culture.</title>
        <authorList>
            <person name="Rajewski A."/>
            <person name="Carter-House D."/>
            <person name="Stajich J."/>
            <person name="Litt A."/>
        </authorList>
    </citation>
    <scope>NUCLEOTIDE SEQUENCE [LARGE SCALE GENOMIC DNA]</scope>
    <source>
        <strain evidence="2">AR-01</strain>
    </source>
</reference>
<keyword evidence="3" id="KW-1185">Reference proteome</keyword>
<sequence length="103" mass="11248">HPKYSSMAMGELLQTIERQLEETNADDLSATDLIPLENELHATLTQIRSRKTHLMLESVKGLHEKIAHDTPLIIAGKTAARGKETSGGQCKSHLTICSSAITN</sequence>
<protein>
    <recommendedName>
        <fullName evidence="1">K-box domain-containing protein</fullName>
    </recommendedName>
</protein>
<feature type="non-terminal residue" evidence="2">
    <location>
        <position position="1"/>
    </location>
</feature>
<proteinExistence type="predicted"/>
<organism evidence="2 3">
    <name type="scientific">Datura stramonium</name>
    <name type="common">Jimsonweed</name>
    <name type="synonym">Common thornapple</name>
    <dbReference type="NCBI Taxonomy" id="4076"/>
    <lineage>
        <taxon>Eukaryota</taxon>
        <taxon>Viridiplantae</taxon>
        <taxon>Streptophyta</taxon>
        <taxon>Embryophyta</taxon>
        <taxon>Tracheophyta</taxon>
        <taxon>Spermatophyta</taxon>
        <taxon>Magnoliopsida</taxon>
        <taxon>eudicotyledons</taxon>
        <taxon>Gunneridae</taxon>
        <taxon>Pentapetalae</taxon>
        <taxon>asterids</taxon>
        <taxon>lamiids</taxon>
        <taxon>Solanales</taxon>
        <taxon>Solanaceae</taxon>
        <taxon>Solanoideae</taxon>
        <taxon>Datureae</taxon>
        <taxon>Datura</taxon>
    </lineage>
</organism>
<evidence type="ECO:0000313" key="2">
    <source>
        <dbReference type="EMBL" id="MCE5166948.1"/>
    </source>
</evidence>
<dbReference type="Pfam" id="PF01486">
    <property type="entry name" value="K-box"/>
    <property type="match status" value="1"/>
</dbReference>
<dbReference type="Proteomes" id="UP000823775">
    <property type="component" value="Unassembled WGS sequence"/>
</dbReference>
<evidence type="ECO:0000313" key="3">
    <source>
        <dbReference type="Proteomes" id="UP000823775"/>
    </source>
</evidence>
<accession>A0ABS8Y5J1</accession>
<comment type="caution">
    <text evidence="2">The sequence shown here is derived from an EMBL/GenBank/DDBJ whole genome shotgun (WGS) entry which is preliminary data.</text>
</comment>
<dbReference type="EMBL" id="JACEIK010038891">
    <property type="protein sequence ID" value="MCE5166948.1"/>
    <property type="molecule type" value="Genomic_DNA"/>
</dbReference>
<evidence type="ECO:0000259" key="1">
    <source>
        <dbReference type="Pfam" id="PF01486"/>
    </source>
</evidence>
<gene>
    <name evidence="2" type="ORF">HAX54_030925</name>
</gene>
<feature type="domain" description="K-box" evidence="1">
    <location>
        <begin position="11"/>
        <end position="65"/>
    </location>
</feature>
<dbReference type="InterPro" id="IPR002487">
    <property type="entry name" value="TF_Kbox"/>
</dbReference>